<feature type="region of interest" description="Disordered" evidence="1">
    <location>
        <begin position="60"/>
        <end position="95"/>
    </location>
</feature>
<sequence>MYWGRTIFEFGVEFRVLKQVKLVEEDGHYSTYESVRAAAEQGTLSYQNLADIFSTIHEEQSMAPSQGRVRALKTPPPPRKPAHVVEEEHEESAPEHPLRPFIFGFLETLLNVIV</sequence>
<reference evidence="2" key="1">
    <citation type="submission" date="2019-11" db="UniProtKB">
        <authorList>
            <consortium name="WormBaseParasite"/>
        </authorList>
    </citation>
    <scope>IDENTIFICATION</scope>
</reference>
<accession>A0A5K3FCM3</accession>
<protein>
    <submittedName>
        <fullName evidence="2">Uncharacterized protein</fullName>
    </submittedName>
</protein>
<evidence type="ECO:0000256" key="1">
    <source>
        <dbReference type="SAM" id="MobiDB-lite"/>
    </source>
</evidence>
<dbReference type="WBParaSite" id="MCU_007090-RA">
    <property type="protein sequence ID" value="MCU_007090-RA"/>
    <property type="gene ID" value="MCU_007090"/>
</dbReference>
<dbReference type="AlphaFoldDB" id="A0A5K3FCM3"/>
<feature type="compositionally biased region" description="Basic and acidic residues" evidence="1">
    <location>
        <begin position="83"/>
        <end position="95"/>
    </location>
</feature>
<evidence type="ECO:0000313" key="2">
    <source>
        <dbReference type="WBParaSite" id="MCU_007090-RA"/>
    </source>
</evidence>
<name>A0A5K3FCM3_MESCO</name>
<proteinExistence type="predicted"/>
<organism evidence="2">
    <name type="scientific">Mesocestoides corti</name>
    <name type="common">Flatworm</name>
    <dbReference type="NCBI Taxonomy" id="53468"/>
    <lineage>
        <taxon>Eukaryota</taxon>
        <taxon>Metazoa</taxon>
        <taxon>Spiralia</taxon>
        <taxon>Lophotrochozoa</taxon>
        <taxon>Platyhelminthes</taxon>
        <taxon>Cestoda</taxon>
        <taxon>Eucestoda</taxon>
        <taxon>Cyclophyllidea</taxon>
        <taxon>Mesocestoididae</taxon>
        <taxon>Mesocestoides</taxon>
    </lineage>
</organism>